<dbReference type="GO" id="GO:0060236">
    <property type="term" value="P:regulation of mitotic spindle organization"/>
    <property type="evidence" value="ECO:0007669"/>
    <property type="project" value="TreeGrafter"/>
</dbReference>
<evidence type="ECO:0000256" key="5">
    <source>
        <dbReference type="ARBA" id="ARBA00023306"/>
    </source>
</evidence>
<keyword evidence="3" id="KW-0132">Cell division</keyword>
<keyword evidence="8" id="KW-1185">Reference proteome</keyword>
<feature type="compositionally biased region" description="Polar residues" evidence="6">
    <location>
        <begin position="7"/>
        <end position="24"/>
    </location>
</feature>
<name>A0A8T0ESW9_ARGBR</name>
<comment type="caution">
    <text evidence="7">The sequence shown here is derived from an EMBL/GenBank/DDBJ whole genome shotgun (WGS) entry which is preliminary data.</text>
</comment>
<evidence type="ECO:0000313" key="7">
    <source>
        <dbReference type="EMBL" id="KAF8781385.1"/>
    </source>
</evidence>
<gene>
    <name evidence="7" type="ORF">HNY73_011785</name>
</gene>
<dbReference type="InterPro" id="IPR023252">
    <property type="entry name" value="Aurora_borealis_protein"/>
</dbReference>
<dbReference type="Proteomes" id="UP000807504">
    <property type="component" value="Unassembled WGS sequence"/>
</dbReference>
<dbReference type="PANTHER" id="PTHR14728">
    <property type="entry name" value="PROTEIN AURORA BOREALIS"/>
    <property type="match status" value="1"/>
</dbReference>
<sequence>MDRLQKISPSTSAASLTFNGTPKRTLTPLRPGTPLHVINEENDNVANENRCTPVIRNPFDVKAESLYLPACSPSVFATLQRNEAENGSFRWSIEHLSYLYPADIDETSLPETRVDEEQEVKAQKAIDAFFSQSSIVPSPWSSSPKEGSTNIKPRRRTRVNVLFQGVQRCEATTQTSLSIPPNVDLTNILGKYFTFNEDEENNTSSKENSREDADSSTSSLRRKLFVADEENHSPCRSEIKNLHSTKRWSNSPVHMRSVHSTPSSDVLSSSPITPPNCSDSCNILSSPPVSPIKACNRSPLYPSEFVTDAETETYNIQQENEGTAAWKSGNNNKKFLNSSVNHEGESFMSFCAESQETNPFPSYVSEKQDTGYATGSIASFQNMTSSETNYGVVSRISPVTELMEECELSNSASCDMSFKNDCMSIDGVSSADCQKANVLNSCNFKTYTWVPTCCSTPAQCTHSQQMTK</sequence>
<organism evidence="7 8">
    <name type="scientific">Argiope bruennichi</name>
    <name type="common">Wasp spider</name>
    <name type="synonym">Aranea bruennichi</name>
    <dbReference type="NCBI Taxonomy" id="94029"/>
    <lineage>
        <taxon>Eukaryota</taxon>
        <taxon>Metazoa</taxon>
        <taxon>Ecdysozoa</taxon>
        <taxon>Arthropoda</taxon>
        <taxon>Chelicerata</taxon>
        <taxon>Arachnida</taxon>
        <taxon>Araneae</taxon>
        <taxon>Araneomorphae</taxon>
        <taxon>Entelegynae</taxon>
        <taxon>Araneoidea</taxon>
        <taxon>Araneidae</taxon>
        <taxon>Argiope</taxon>
    </lineage>
</organism>
<reference evidence="7" key="1">
    <citation type="journal article" date="2020" name="bioRxiv">
        <title>Chromosome-level reference genome of the European wasp spider Argiope bruennichi: a resource for studies on range expansion and evolutionary adaptation.</title>
        <authorList>
            <person name="Sheffer M.M."/>
            <person name="Hoppe A."/>
            <person name="Krehenwinkel H."/>
            <person name="Uhl G."/>
            <person name="Kuss A.W."/>
            <person name="Jensen L."/>
            <person name="Jensen C."/>
            <person name="Gillespie R.G."/>
            <person name="Hoff K.J."/>
            <person name="Prost S."/>
        </authorList>
    </citation>
    <scope>NUCLEOTIDE SEQUENCE</scope>
</reference>
<keyword evidence="4" id="KW-0498">Mitosis</keyword>
<comment type="similarity">
    <text evidence="1">Belongs to the BORA family.</text>
</comment>
<evidence type="ECO:0000256" key="1">
    <source>
        <dbReference type="ARBA" id="ARBA00010963"/>
    </source>
</evidence>
<dbReference type="PANTHER" id="PTHR14728:SF2">
    <property type="entry name" value="PROTEIN AURORA BOREALIS"/>
    <property type="match status" value="1"/>
</dbReference>
<evidence type="ECO:0000256" key="6">
    <source>
        <dbReference type="SAM" id="MobiDB-lite"/>
    </source>
</evidence>
<dbReference type="AlphaFoldDB" id="A0A8T0ESW9"/>
<dbReference type="GO" id="GO:0019901">
    <property type="term" value="F:protein kinase binding"/>
    <property type="evidence" value="ECO:0007669"/>
    <property type="project" value="TreeGrafter"/>
</dbReference>
<evidence type="ECO:0000256" key="4">
    <source>
        <dbReference type="ARBA" id="ARBA00022776"/>
    </source>
</evidence>
<proteinExistence type="inferred from homology"/>
<evidence type="ECO:0000256" key="3">
    <source>
        <dbReference type="ARBA" id="ARBA00022618"/>
    </source>
</evidence>
<feature type="region of interest" description="Disordered" evidence="6">
    <location>
        <begin position="136"/>
        <end position="156"/>
    </location>
</feature>
<accession>A0A8T0ESW9</accession>
<evidence type="ECO:0000313" key="8">
    <source>
        <dbReference type="Proteomes" id="UP000807504"/>
    </source>
</evidence>
<keyword evidence="5" id="KW-0131">Cell cycle</keyword>
<reference evidence="7" key="2">
    <citation type="submission" date="2020-06" db="EMBL/GenBank/DDBJ databases">
        <authorList>
            <person name="Sheffer M."/>
        </authorList>
    </citation>
    <scope>NUCLEOTIDE SEQUENCE</scope>
</reference>
<dbReference type="GO" id="GO:0005737">
    <property type="term" value="C:cytoplasm"/>
    <property type="evidence" value="ECO:0007669"/>
    <property type="project" value="TreeGrafter"/>
</dbReference>
<feature type="region of interest" description="Disordered" evidence="6">
    <location>
        <begin position="198"/>
        <end position="220"/>
    </location>
</feature>
<dbReference type="GO" id="GO:0051301">
    <property type="term" value="P:cell division"/>
    <property type="evidence" value="ECO:0007669"/>
    <property type="project" value="UniProtKB-KW"/>
</dbReference>
<evidence type="ECO:0000256" key="2">
    <source>
        <dbReference type="ARBA" id="ARBA00020055"/>
    </source>
</evidence>
<protein>
    <recommendedName>
        <fullName evidence="2">Protein aurora borealis</fullName>
    </recommendedName>
</protein>
<feature type="region of interest" description="Disordered" evidence="6">
    <location>
        <begin position="1"/>
        <end position="31"/>
    </location>
</feature>
<feature type="compositionally biased region" description="Low complexity" evidence="6">
    <location>
        <begin position="258"/>
        <end position="271"/>
    </location>
</feature>
<dbReference type="PRINTS" id="PR02038">
    <property type="entry name" value="AURORABORA"/>
</dbReference>
<feature type="region of interest" description="Disordered" evidence="6">
    <location>
        <begin position="236"/>
        <end position="271"/>
    </location>
</feature>
<dbReference type="GO" id="GO:0005634">
    <property type="term" value="C:nucleus"/>
    <property type="evidence" value="ECO:0007669"/>
    <property type="project" value="TreeGrafter"/>
</dbReference>
<dbReference type="GO" id="GO:0007088">
    <property type="term" value="P:regulation of mitotic nuclear division"/>
    <property type="evidence" value="ECO:0007669"/>
    <property type="project" value="TreeGrafter"/>
</dbReference>
<dbReference type="Pfam" id="PF15280">
    <property type="entry name" value="BORA_N"/>
    <property type="match status" value="1"/>
</dbReference>
<dbReference type="EMBL" id="JABXBU010001863">
    <property type="protein sequence ID" value="KAF8781385.1"/>
    <property type="molecule type" value="Genomic_DNA"/>
</dbReference>